<name>A0A1R1XAL4_9FUNG</name>
<reference evidence="3" key="1">
    <citation type="submission" date="2017-01" db="EMBL/GenBank/DDBJ databases">
        <authorList>
            <person name="Wang Y."/>
            <person name="White M."/>
            <person name="Kvist S."/>
            <person name="Moncalvo J.-M."/>
        </authorList>
    </citation>
    <scope>NUCLEOTIDE SEQUENCE [LARGE SCALE GENOMIC DNA]</scope>
    <source>
        <strain evidence="3">ID-206-W2</strain>
    </source>
</reference>
<keyword evidence="1" id="KW-1133">Transmembrane helix</keyword>
<accession>A0A1R1XAL4</accession>
<evidence type="ECO:0000256" key="1">
    <source>
        <dbReference type="SAM" id="Phobius"/>
    </source>
</evidence>
<sequence>MSLLVNVLTGGFLFGGARAYAVALQGRPLFQKLGGYYLWVSAGALVGYGSYTMRQRLDARIETRYKELCENRDQRNAQNAKDL</sequence>
<organism evidence="2 3">
    <name type="scientific">Smittium culicis</name>
    <dbReference type="NCBI Taxonomy" id="133412"/>
    <lineage>
        <taxon>Eukaryota</taxon>
        <taxon>Fungi</taxon>
        <taxon>Fungi incertae sedis</taxon>
        <taxon>Zoopagomycota</taxon>
        <taxon>Kickxellomycotina</taxon>
        <taxon>Harpellomycetes</taxon>
        <taxon>Harpellales</taxon>
        <taxon>Legeriomycetaceae</taxon>
        <taxon>Smittium</taxon>
    </lineage>
</organism>
<protein>
    <submittedName>
        <fullName evidence="2">Uncharacterized protein</fullName>
    </submittedName>
</protein>
<proteinExistence type="predicted"/>
<keyword evidence="1" id="KW-0472">Membrane</keyword>
<feature type="transmembrane region" description="Helical" evidence="1">
    <location>
        <begin position="35"/>
        <end position="51"/>
    </location>
</feature>
<evidence type="ECO:0000313" key="2">
    <source>
        <dbReference type="EMBL" id="OMJ11665.1"/>
    </source>
</evidence>
<dbReference type="OrthoDB" id="2141050at2759"/>
<comment type="caution">
    <text evidence="2">The sequence shown here is derived from an EMBL/GenBank/DDBJ whole genome shotgun (WGS) entry which is preliminary data.</text>
</comment>
<dbReference type="AlphaFoldDB" id="A0A1R1XAL4"/>
<evidence type="ECO:0000313" key="3">
    <source>
        <dbReference type="Proteomes" id="UP000187429"/>
    </source>
</evidence>
<keyword evidence="1" id="KW-0812">Transmembrane</keyword>
<keyword evidence="3" id="KW-1185">Reference proteome</keyword>
<dbReference type="EMBL" id="LSSM01005938">
    <property type="protein sequence ID" value="OMJ11665.1"/>
    <property type="molecule type" value="Genomic_DNA"/>
</dbReference>
<gene>
    <name evidence="2" type="ORF">AYI69_g9747</name>
</gene>
<dbReference type="Proteomes" id="UP000187429">
    <property type="component" value="Unassembled WGS sequence"/>
</dbReference>